<organism evidence="9 10">
    <name type="scientific">Phocaeicola vulgatus str. 3975 RP4</name>
    <dbReference type="NCBI Taxonomy" id="1339352"/>
    <lineage>
        <taxon>Bacteria</taxon>
        <taxon>Pseudomonadati</taxon>
        <taxon>Bacteroidota</taxon>
        <taxon>Bacteroidia</taxon>
        <taxon>Bacteroidales</taxon>
        <taxon>Bacteroidaceae</taxon>
        <taxon>Phocaeicola</taxon>
    </lineage>
</organism>
<dbReference type="GO" id="GO:0003677">
    <property type="term" value="F:DNA binding"/>
    <property type="evidence" value="ECO:0007669"/>
    <property type="project" value="UniProtKB-KW"/>
</dbReference>
<evidence type="ECO:0000259" key="7">
    <source>
        <dbReference type="Pfam" id="PF04542"/>
    </source>
</evidence>
<dbReference type="PATRIC" id="fig|1339352.3.peg.935"/>
<dbReference type="SUPFAM" id="SSF88659">
    <property type="entry name" value="Sigma3 and sigma4 domains of RNA polymerase sigma factors"/>
    <property type="match status" value="1"/>
</dbReference>
<keyword evidence="4 6" id="KW-0238">DNA-binding</keyword>
<dbReference type="InterPro" id="IPR013325">
    <property type="entry name" value="RNA_pol_sigma_r2"/>
</dbReference>
<evidence type="ECO:0000313" key="10">
    <source>
        <dbReference type="Proteomes" id="UP000027661"/>
    </source>
</evidence>
<evidence type="ECO:0000259" key="8">
    <source>
        <dbReference type="Pfam" id="PF08281"/>
    </source>
</evidence>
<dbReference type="GeneID" id="5303302"/>
<reference evidence="9 10" key="1">
    <citation type="submission" date="2014-04" db="EMBL/GenBank/DDBJ databases">
        <authorList>
            <person name="Sears C."/>
            <person name="Carroll K."/>
            <person name="Sack B.R."/>
            <person name="Qadri F."/>
            <person name="Myers L.L."/>
            <person name="Chung G.-T."/>
            <person name="Escheverria P."/>
            <person name="Fraser C.M."/>
            <person name="Sadzewicz L."/>
            <person name="Shefchek K.A."/>
            <person name="Tallon L."/>
            <person name="Das S.P."/>
            <person name="Daugherty S."/>
            <person name="Mongodin E.F."/>
        </authorList>
    </citation>
    <scope>NUCLEOTIDE SEQUENCE [LARGE SCALE GENOMIC DNA]</scope>
    <source>
        <strain evidence="9 10">3975 RP4</strain>
    </source>
</reference>
<dbReference type="InterPro" id="IPR013324">
    <property type="entry name" value="RNA_pol_sigma_r3/r4-like"/>
</dbReference>
<evidence type="ECO:0000256" key="1">
    <source>
        <dbReference type="ARBA" id="ARBA00010641"/>
    </source>
</evidence>
<evidence type="ECO:0000256" key="5">
    <source>
        <dbReference type="ARBA" id="ARBA00023163"/>
    </source>
</evidence>
<gene>
    <name evidence="9" type="ORF">M099_0967</name>
</gene>
<dbReference type="SUPFAM" id="SSF88946">
    <property type="entry name" value="Sigma2 domain of RNA polymerase sigma factors"/>
    <property type="match status" value="1"/>
</dbReference>
<comment type="similarity">
    <text evidence="1 6">Belongs to the sigma-70 factor family. ECF subfamily.</text>
</comment>
<dbReference type="Proteomes" id="UP000027661">
    <property type="component" value="Unassembled WGS sequence"/>
</dbReference>
<dbReference type="InterPro" id="IPR036388">
    <property type="entry name" value="WH-like_DNA-bd_sf"/>
</dbReference>
<dbReference type="NCBIfam" id="TIGR02937">
    <property type="entry name" value="sigma70-ECF"/>
    <property type="match status" value="1"/>
</dbReference>
<evidence type="ECO:0000313" key="9">
    <source>
        <dbReference type="EMBL" id="KDS55670.1"/>
    </source>
</evidence>
<dbReference type="Gene3D" id="1.10.10.10">
    <property type="entry name" value="Winged helix-like DNA-binding domain superfamily/Winged helix DNA-binding domain"/>
    <property type="match status" value="1"/>
</dbReference>
<sequence>MINEDKIREVWASNPERGFKLLIDFFQQPIYWHIRRLVVSHEDAEDILQEVFIRVFRHLPQFREESSLGTWIYRIATNECLRFLNMRKEQAVSAEEVQEELMNKLMASDYVDYENEMAVKFQQAILMLPEKQRVVFNLRYYDELEYEEISRITDTKVDTLKVNYHYAKEKIKEYMINN</sequence>
<dbReference type="InterPro" id="IPR000838">
    <property type="entry name" value="RNA_pol_sigma70_ECF_CS"/>
</dbReference>
<dbReference type="InterPro" id="IPR013249">
    <property type="entry name" value="RNA_pol_sigma70_r4_t2"/>
</dbReference>
<name>A0A069SUM9_PHOVU</name>
<dbReference type="InterPro" id="IPR014284">
    <property type="entry name" value="RNA_pol_sigma-70_dom"/>
</dbReference>
<dbReference type="RefSeq" id="WP_005846226.1">
    <property type="nucleotide sequence ID" value="NZ_JNHM01000012.1"/>
</dbReference>
<keyword evidence="5 6" id="KW-0804">Transcription</keyword>
<dbReference type="PANTHER" id="PTHR43133:SF51">
    <property type="entry name" value="RNA POLYMERASE SIGMA FACTOR"/>
    <property type="match status" value="1"/>
</dbReference>
<comment type="caution">
    <text evidence="9">The sequence shown here is derived from an EMBL/GenBank/DDBJ whole genome shotgun (WGS) entry which is preliminary data.</text>
</comment>
<evidence type="ECO:0000256" key="6">
    <source>
        <dbReference type="RuleBase" id="RU000716"/>
    </source>
</evidence>
<evidence type="ECO:0000256" key="3">
    <source>
        <dbReference type="ARBA" id="ARBA00023082"/>
    </source>
</evidence>
<accession>A0A069SUM9</accession>
<keyword evidence="3 6" id="KW-0731">Sigma factor</keyword>
<evidence type="ECO:0000256" key="2">
    <source>
        <dbReference type="ARBA" id="ARBA00023015"/>
    </source>
</evidence>
<dbReference type="AlphaFoldDB" id="A0A069SUM9"/>
<dbReference type="GO" id="GO:0006352">
    <property type="term" value="P:DNA-templated transcription initiation"/>
    <property type="evidence" value="ECO:0007669"/>
    <property type="project" value="InterPro"/>
</dbReference>
<dbReference type="InterPro" id="IPR039425">
    <property type="entry name" value="RNA_pol_sigma-70-like"/>
</dbReference>
<dbReference type="PANTHER" id="PTHR43133">
    <property type="entry name" value="RNA POLYMERASE ECF-TYPE SIGMA FACTO"/>
    <property type="match status" value="1"/>
</dbReference>
<feature type="domain" description="RNA polymerase sigma factor 70 region 4 type 2" evidence="8">
    <location>
        <begin position="120"/>
        <end position="171"/>
    </location>
</feature>
<dbReference type="EMBL" id="JNHM01000012">
    <property type="protein sequence ID" value="KDS55670.1"/>
    <property type="molecule type" value="Genomic_DNA"/>
</dbReference>
<dbReference type="Pfam" id="PF08281">
    <property type="entry name" value="Sigma70_r4_2"/>
    <property type="match status" value="1"/>
</dbReference>
<protein>
    <recommendedName>
        <fullName evidence="6">RNA polymerase sigma factor</fullName>
    </recommendedName>
</protein>
<dbReference type="PROSITE" id="PS01063">
    <property type="entry name" value="SIGMA70_ECF"/>
    <property type="match status" value="1"/>
</dbReference>
<dbReference type="Pfam" id="PF04542">
    <property type="entry name" value="Sigma70_r2"/>
    <property type="match status" value="1"/>
</dbReference>
<proteinExistence type="inferred from homology"/>
<dbReference type="InterPro" id="IPR007627">
    <property type="entry name" value="RNA_pol_sigma70_r2"/>
</dbReference>
<feature type="domain" description="RNA polymerase sigma-70 region 2" evidence="7">
    <location>
        <begin position="26"/>
        <end position="87"/>
    </location>
</feature>
<keyword evidence="2 6" id="KW-0805">Transcription regulation</keyword>
<evidence type="ECO:0000256" key="4">
    <source>
        <dbReference type="ARBA" id="ARBA00023125"/>
    </source>
</evidence>
<dbReference type="Gene3D" id="1.10.1740.10">
    <property type="match status" value="1"/>
</dbReference>
<dbReference type="GO" id="GO:0016987">
    <property type="term" value="F:sigma factor activity"/>
    <property type="evidence" value="ECO:0007669"/>
    <property type="project" value="UniProtKB-KW"/>
</dbReference>